<dbReference type="Pfam" id="PF08241">
    <property type="entry name" value="Methyltransf_11"/>
    <property type="match status" value="1"/>
</dbReference>
<keyword evidence="2" id="KW-0808">Transferase</keyword>
<name>E4U376_SULKY</name>
<evidence type="ECO:0000313" key="2">
    <source>
        <dbReference type="EMBL" id="ADR34773.1"/>
    </source>
</evidence>
<feature type="domain" description="Methyltransferase type 11" evidence="1">
    <location>
        <begin position="44"/>
        <end position="137"/>
    </location>
</feature>
<dbReference type="SUPFAM" id="SSF53335">
    <property type="entry name" value="S-adenosyl-L-methionine-dependent methyltransferases"/>
    <property type="match status" value="1"/>
</dbReference>
<dbReference type="STRING" id="709032.Sulku_2113"/>
<dbReference type="PANTHER" id="PTHR43861">
    <property type="entry name" value="TRANS-ACONITATE 2-METHYLTRANSFERASE-RELATED"/>
    <property type="match status" value="1"/>
</dbReference>
<dbReference type="eggNOG" id="COG2226">
    <property type="taxonomic scope" value="Bacteria"/>
</dbReference>
<dbReference type="CDD" id="cd02440">
    <property type="entry name" value="AdoMet_MTases"/>
    <property type="match status" value="1"/>
</dbReference>
<proteinExistence type="predicted"/>
<keyword evidence="2" id="KW-0489">Methyltransferase</keyword>
<accession>E4U376</accession>
<reference evidence="2 3" key="1">
    <citation type="journal article" date="2012" name="Stand. Genomic Sci.">
        <title>Complete genome sequence of the sulfur compounds oxidizing chemolithoautotroph Sulfuricurvum kujiense type strain (YK-1(T)).</title>
        <authorList>
            <person name="Han C."/>
            <person name="Kotsyurbenko O."/>
            <person name="Chertkov O."/>
            <person name="Held B."/>
            <person name="Lapidus A."/>
            <person name="Nolan M."/>
            <person name="Lucas S."/>
            <person name="Hammon N."/>
            <person name="Deshpande S."/>
            <person name="Cheng J.F."/>
            <person name="Tapia R."/>
            <person name="Goodwin L.A."/>
            <person name="Pitluck S."/>
            <person name="Liolios K."/>
            <person name="Pagani I."/>
            <person name="Ivanova N."/>
            <person name="Mavromatis K."/>
            <person name="Mikhailova N."/>
            <person name="Pati A."/>
            <person name="Chen A."/>
            <person name="Palaniappan K."/>
            <person name="Land M."/>
            <person name="Hauser L."/>
            <person name="Chang Y.J."/>
            <person name="Jeffries C.D."/>
            <person name="Brambilla E.M."/>
            <person name="Rohde M."/>
            <person name="Spring S."/>
            <person name="Sikorski J."/>
            <person name="Goker M."/>
            <person name="Woyke T."/>
            <person name="Bristow J."/>
            <person name="Eisen J.A."/>
            <person name="Markowitz V."/>
            <person name="Hugenholtz P."/>
            <person name="Kyrpides N.C."/>
            <person name="Klenk H.P."/>
            <person name="Detter J.C."/>
        </authorList>
    </citation>
    <scope>NUCLEOTIDE SEQUENCE [LARGE SCALE GENOMIC DNA]</scope>
    <source>
        <strain evidence="3">ATCC BAA-921 / DSM 16994 / JCM 11577 / YK-1</strain>
    </source>
</reference>
<dbReference type="GO" id="GO:0032259">
    <property type="term" value="P:methylation"/>
    <property type="evidence" value="ECO:0007669"/>
    <property type="project" value="UniProtKB-KW"/>
</dbReference>
<dbReference type="Proteomes" id="UP000008721">
    <property type="component" value="Chromosome"/>
</dbReference>
<dbReference type="InterPro" id="IPR029063">
    <property type="entry name" value="SAM-dependent_MTases_sf"/>
</dbReference>
<gene>
    <name evidence="2" type="ordered locus">Sulku_2113</name>
</gene>
<dbReference type="KEGG" id="sku:Sulku_2113"/>
<evidence type="ECO:0000313" key="3">
    <source>
        <dbReference type="Proteomes" id="UP000008721"/>
    </source>
</evidence>
<evidence type="ECO:0000259" key="1">
    <source>
        <dbReference type="Pfam" id="PF08241"/>
    </source>
</evidence>
<dbReference type="HOGENOM" id="CLU_030796_0_0_7"/>
<dbReference type="GO" id="GO:0008168">
    <property type="term" value="F:methyltransferase activity"/>
    <property type="evidence" value="ECO:0007669"/>
    <property type="project" value="UniProtKB-KW"/>
</dbReference>
<dbReference type="EMBL" id="CP002355">
    <property type="protein sequence ID" value="ADR34773.1"/>
    <property type="molecule type" value="Genomic_DNA"/>
</dbReference>
<dbReference type="AlphaFoldDB" id="E4U376"/>
<protein>
    <submittedName>
        <fullName evidence="2">Methyltransferase type 11</fullName>
    </submittedName>
</protein>
<organism evidence="2 3">
    <name type="scientific">Sulfuricurvum kujiense (strain ATCC BAA-921 / DSM 16994 / JCM 11577 / YK-1)</name>
    <dbReference type="NCBI Taxonomy" id="709032"/>
    <lineage>
        <taxon>Bacteria</taxon>
        <taxon>Pseudomonadati</taxon>
        <taxon>Campylobacterota</taxon>
        <taxon>Epsilonproteobacteria</taxon>
        <taxon>Campylobacterales</taxon>
        <taxon>Sulfurimonadaceae</taxon>
        <taxon>Sulfuricurvum</taxon>
    </lineage>
</organism>
<sequence length="298" mass="33670">MNDSFYKSFEDTHRGSRESIAKRLEVYLPFILPFKSIEEVPLCLDLGCGRGEWLELVTSHGFKAKGIDMDANMLSECQKRSLDVLCADAIAALDDVKDASVSILSAFHLIEHIPFEQLTKLVQSSMRVLKEGGLLILETPNPENIIVSTVDFYIDPTHSKPLPPMLLEFLVQLCGFSKQKTLRLHGSNALLNDSNQISLMDVLGGVSPNYAIVAQKHASEDVLELCNEPFTKEYGTTLTRLALRYDEKYAAKFHEQDRQLSNILARIHHLEITLDAIFKSKSWRYTAWLRKLSSLLKS</sequence>
<dbReference type="InterPro" id="IPR013216">
    <property type="entry name" value="Methyltransf_11"/>
</dbReference>
<dbReference type="RefSeq" id="WP_013460970.1">
    <property type="nucleotide sequence ID" value="NC_014762.1"/>
</dbReference>
<dbReference type="Gene3D" id="3.40.50.150">
    <property type="entry name" value="Vaccinia Virus protein VP39"/>
    <property type="match status" value="1"/>
</dbReference>
<dbReference type="OrthoDB" id="9791837at2"/>
<keyword evidence="3" id="KW-1185">Reference proteome</keyword>